<protein>
    <recommendedName>
        <fullName evidence="1">Glutaredoxin domain-containing protein</fullName>
    </recommendedName>
</protein>
<dbReference type="InterPro" id="IPR002109">
    <property type="entry name" value="Glutaredoxin"/>
</dbReference>
<reference evidence="3" key="1">
    <citation type="journal article" date="2019" name="Int. J. Syst. Evol. Microbiol.">
        <title>The Global Catalogue of Microorganisms (GCM) 10K type strain sequencing project: providing services to taxonomists for standard genome sequencing and annotation.</title>
        <authorList>
            <consortium name="The Broad Institute Genomics Platform"/>
            <consortium name="The Broad Institute Genome Sequencing Center for Infectious Disease"/>
            <person name="Wu L."/>
            <person name="Ma J."/>
        </authorList>
    </citation>
    <scope>NUCLEOTIDE SEQUENCE [LARGE SCALE GENOMIC DNA]</scope>
    <source>
        <strain evidence="3">JCM 17688</strain>
    </source>
</reference>
<proteinExistence type="predicted"/>
<dbReference type="CDD" id="cd02976">
    <property type="entry name" value="NrdH"/>
    <property type="match status" value="1"/>
</dbReference>
<dbReference type="Pfam" id="PF00462">
    <property type="entry name" value="Glutaredoxin"/>
    <property type="match status" value="1"/>
</dbReference>
<dbReference type="PROSITE" id="PS51354">
    <property type="entry name" value="GLUTAREDOXIN_2"/>
    <property type="match status" value="1"/>
</dbReference>
<name>A0ABP8JJV4_9ACTN</name>
<dbReference type="EMBL" id="BAABFR010000026">
    <property type="protein sequence ID" value="GAA4391725.1"/>
    <property type="molecule type" value="Genomic_DNA"/>
</dbReference>
<feature type="domain" description="Glutaredoxin" evidence="1">
    <location>
        <begin position="3"/>
        <end position="65"/>
    </location>
</feature>
<evidence type="ECO:0000313" key="2">
    <source>
        <dbReference type="EMBL" id="GAA4391725.1"/>
    </source>
</evidence>
<keyword evidence="3" id="KW-1185">Reference proteome</keyword>
<dbReference type="SUPFAM" id="SSF52833">
    <property type="entry name" value="Thioredoxin-like"/>
    <property type="match status" value="1"/>
</dbReference>
<evidence type="ECO:0000313" key="3">
    <source>
        <dbReference type="Proteomes" id="UP001500635"/>
    </source>
</evidence>
<evidence type="ECO:0000259" key="1">
    <source>
        <dbReference type="Pfam" id="PF00462"/>
    </source>
</evidence>
<gene>
    <name evidence="2" type="ORF">GCM10023147_20920</name>
</gene>
<accession>A0ABP8JJV4</accession>
<organism evidence="2 3">
    <name type="scientific">Tsukamurella soli</name>
    <dbReference type="NCBI Taxonomy" id="644556"/>
    <lineage>
        <taxon>Bacteria</taxon>
        <taxon>Bacillati</taxon>
        <taxon>Actinomycetota</taxon>
        <taxon>Actinomycetes</taxon>
        <taxon>Mycobacteriales</taxon>
        <taxon>Tsukamurellaceae</taxon>
        <taxon>Tsukamurella</taxon>
    </lineage>
</organism>
<dbReference type="RefSeq" id="WP_344994830.1">
    <property type="nucleotide sequence ID" value="NZ_BAABFR010000026.1"/>
</dbReference>
<dbReference type="Gene3D" id="3.40.30.10">
    <property type="entry name" value="Glutaredoxin"/>
    <property type="match status" value="1"/>
</dbReference>
<dbReference type="InterPro" id="IPR036249">
    <property type="entry name" value="Thioredoxin-like_sf"/>
</dbReference>
<dbReference type="Proteomes" id="UP001500635">
    <property type="component" value="Unassembled WGS sequence"/>
</dbReference>
<comment type="caution">
    <text evidence="2">The sequence shown here is derived from an EMBL/GenBank/DDBJ whole genome shotgun (WGS) entry which is preliminary data.</text>
</comment>
<sequence length="89" mass="10130">MTVVYAQKLCQQCRMVERLLTNLGVTYEVRDVQEDPQALEDVMEYWRTLRPGEQPSTPVTVIDGDPVGVFFGNVPHRIKAHLAQEEKAS</sequence>